<evidence type="ECO:0008006" key="5">
    <source>
        <dbReference type="Google" id="ProtNLM"/>
    </source>
</evidence>
<reference evidence="3 4" key="1">
    <citation type="journal article" date="2015" name="Nature">
        <title>rRNA introns, odd ribosomes, and small enigmatic genomes across a large radiation of phyla.</title>
        <authorList>
            <person name="Brown C.T."/>
            <person name="Hug L.A."/>
            <person name="Thomas B.C."/>
            <person name="Sharon I."/>
            <person name="Castelle C.J."/>
            <person name="Singh A."/>
            <person name="Wilkins M.J."/>
            <person name="Williams K.H."/>
            <person name="Banfield J.F."/>
        </authorList>
    </citation>
    <scope>NUCLEOTIDE SEQUENCE [LARGE SCALE GENOMIC DNA]</scope>
</reference>
<dbReference type="InterPro" id="IPR036165">
    <property type="entry name" value="YefM-like_sf"/>
</dbReference>
<proteinExistence type="inferred from homology"/>
<dbReference type="AlphaFoldDB" id="A0A0G0MKV3"/>
<feature type="region of interest" description="Disordered" evidence="2">
    <location>
        <begin position="108"/>
        <end position="153"/>
    </location>
</feature>
<feature type="compositionally biased region" description="Basic and acidic residues" evidence="2">
    <location>
        <begin position="108"/>
        <end position="140"/>
    </location>
</feature>
<name>A0A0G0MKV3_9BACT</name>
<dbReference type="Proteomes" id="UP000033935">
    <property type="component" value="Unassembled WGS sequence"/>
</dbReference>
<evidence type="ECO:0000313" key="3">
    <source>
        <dbReference type="EMBL" id="KKR03768.1"/>
    </source>
</evidence>
<evidence type="ECO:0000256" key="1">
    <source>
        <dbReference type="ARBA" id="ARBA00009981"/>
    </source>
</evidence>
<evidence type="ECO:0000256" key="2">
    <source>
        <dbReference type="SAM" id="MobiDB-lite"/>
    </source>
</evidence>
<dbReference type="SUPFAM" id="SSF143120">
    <property type="entry name" value="YefM-like"/>
    <property type="match status" value="1"/>
</dbReference>
<accession>A0A0G0MKV3</accession>
<protein>
    <recommendedName>
        <fullName evidence="5">Antitoxin</fullName>
    </recommendedName>
</protein>
<sequence>MEQHLKRVLNLVRRTGDTMVVVDKDGSDAFVVMDLDRYEHLLDETSFFDEEIDDFSQESIPSEIQESESTIWDVMQTTDGEGETWNLDKLSEEELSDLEKNYKEFAARHETIKQNESNKSDVEHPEKEKEIENQQKKNDEEYGEEQFYLEPIE</sequence>
<dbReference type="EMBL" id="LBWG01000019">
    <property type="protein sequence ID" value="KKR03768.1"/>
    <property type="molecule type" value="Genomic_DNA"/>
</dbReference>
<comment type="similarity">
    <text evidence="1">Belongs to the phD/YefM antitoxin family.</text>
</comment>
<evidence type="ECO:0000313" key="4">
    <source>
        <dbReference type="Proteomes" id="UP000033935"/>
    </source>
</evidence>
<comment type="caution">
    <text evidence="3">The sequence shown here is derived from an EMBL/GenBank/DDBJ whole genome shotgun (WGS) entry which is preliminary data.</text>
</comment>
<organism evidence="3 4">
    <name type="scientific">Candidatus Uhrbacteria bacterium GW2011_GWF2_39_13</name>
    <dbReference type="NCBI Taxonomy" id="1618995"/>
    <lineage>
        <taxon>Bacteria</taxon>
        <taxon>Candidatus Uhriibacteriota</taxon>
    </lineage>
</organism>
<gene>
    <name evidence="3" type="ORF">UT30_C0019G0004</name>
</gene>